<dbReference type="AlphaFoldDB" id="A0A243S8M8"/>
<evidence type="ECO:0000256" key="1">
    <source>
        <dbReference type="SAM" id="MobiDB-lite"/>
    </source>
</evidence>
<dbReference type="EMBL" id="NGFN01000022">
    <property type="protein sequence ID" value="OUD04075.1"/>
    <property type="molecule type" value="Genomic_DNA"/>
</dbReference>
<keyword evidence="2" id="KW-0472">Membrane</keyword>
<gene>
    <name evidence="3" type="ORF">CA983_06110</name>
</gene>
<sequence>MSASPARPSPPQHWRHCGHGSNAATDPVGCQGIHVSGYTACLSHLPEADRTAYLAALSPGADIDHRGTSFTPELLSRLLDALTADPTTDSPHIGDARFEKATFSGDARFYRASFSGEARFEGVAFSGVARFGGATFSGPARFEGATFAGVARFGEATFSGEARFEAATFSGPARFGQATFSGETRFSQAMFSSGAGFRDAAFSREARFSETAFSGTAQFKGATFSRVARFGGATFSGPARFSSATFSGTARFSSATFSWAAEFDGATFSSTALFGAATFIRDADFGRATFEGDAGFNEAAFEGIAGFAEATFSGDVNFSEARFELAPHLGPLVGGKRVVLDGAVFQRPVTVEIAARHVSCARTRWVSTATLHLRYAELDLRDAVFEYPVLVAARPDPFLRPRLGDPLSEAQLSGEKPGVRLASVGGVDAAHLALHDIDLKTCRLAGAVHLDQMKVDGWCTFATTPTGWNRRFPWRWSRRNTLVEEHHWRVLTARGSGRGTAPGWTSPPPGALELKPVAVAALYRQLRKSLEDGKNEPDAADFYYGECEMRRHDSTRPFGERVLLTAYWALSGYGLRAVRALAWLVAAMVATITMMVLWGLPVDDPNPQTTGKQVSVGQNLKLTTDTPDPRNPTGPLCERVTTERFDKAVRVVINSVVFRSSGQDLTTFGTYTEMLSRLTEPVLLGLAVLAVRSRVKR</sequence>
<dbReference type="Gene3D" id="2.160.20.80">
    <property type="entry name" value="E3 ubiquitin-protein ligase SopA"/>
    <property type="match status" value="1"/>
</dbReference>
<accession>A0A243S8M8</accession>
<dbReference type="Proteomes" id="UP000195105">
    <property type="component" value="Unassembled WGS sequence"/>
</dbReference>
<feature type="transmembrane region" description="Helical" evidence="2">
    <location>
        <begin position="580"/>
        <end position="600"/>
    </location>
</feature>
<feature type="compositionally biased region" description="Polar residues" evidence="1">
    <location>
        <begin position="608"/>
        <end position="626"/>
    </location>
</feature>
<evidence type="ECO:0008006" key="5">
    <source>
        <dbReference type="Google" id="ProtNLM"/>
    </source>
</evidence>
<feature type="region of interest" description="Disordered" evidence="1">
    <location>
        <begin position="608"/>
        <end position="634"/>
    </location>
</feature>
<comment type="caution">
    <text evidence="3">The sequence shown here is derived from an EMBL/GenBank/DDBJ whole genome shotgun (WGS) entry which is preliminary data.</text>
</comment>
<keyword evidence="2" id="KW-1133">Transmembrane helix</keyword>
<feature type="region of interest" description="Disordered" evidence="1">
    <location>
        <begin position="1"/>
        <end position="20"/>
    </location>
</feature>
<dbReference type="InterPro" id="IPR001646">
    <property type="entry name" value="5peptide_repeat"/>
</dbReference>
<name>A0A243S8M8_9ACTN</name>
<organism evidence="3 4">
    <name type="scientific">Streptomyces swartbergensis</name>
    <dbReference type="NCBI Taxonomy" id="487165"/>
    <lineage>
        <taxon>Bacteria</taxon>
        <taxon>Bacillati</taxon>
        <taxon>Actinomycetota</taxon>
        <taxon>Actinomycetes</taxon>
        <taxon>Kitasatosporales</taxon>
        <taxon>Streptomycetaceae</taxon>
        <taxon>Streptomyces</taxon>
    </lineage>
</organism>
<keyword evidence="2" id="KW-0812">Transmembrane</keyword>
<proteinExistence type="predicted"/>
<reference evidence="3 4" key="1">
    <citation type="submission" date="2017-05" db="EMBL/GenBank/DDBJ databases">
        <title>Biotechnological potential of actinobacteria isolated from South African environments.</title>
        <authorList>
            <person name="Le Roes-Hill M."/>
            <person name="Prins A."/>
            <person name="Durrell K.A."/>
        </authorList>
    </citation>
    <scope>NUCLEOTIDE SEQUENCE [LARGE SCALE GENOMIC DNA]</scope>
    <source>
        <strain evidence="3 4">HMC13</strain>
    </source>
</reference>
<evidence type="ECO:0000256" key="2">
    <source>
        <dbReference type="SAM" id="Phobius"/>
    </source>
</evidence>
<dbReference type="Pfam" id="PF13576">
    <property type="entry name" value="Pentapeptide_3"/>
    <property type="match status" value="2"/>
</dbReference>
<protein>
    <recommendedName>
        <fullName evidence="5">Metal transporter</fullName>
    </recommendedName>
</protein>
<keyword evidence="4" id="KW-1185">Reference proteome</keyword>
<evidence type="ECO:0000313" key="3">
    <source>
        <dbReference type="EMBL" id="OUD04075.1"/>
    </source>
</evidence>
<evidence type="ECO:0000313" key="4">
    <source>
        <dbReference type="Proteomes" id="UP000195105"/>
    </source>
</evidence>